<dbReference type="InterPro" id="IPR000182">
    <property type="entry name" value="GNAT_dom"/>
</dbReference>
<keyword evidence="2" id="KW-0808">Transferase</keyword>
<organism evidence="2 3">
    <name type="scientific">Nesterenkonia xinjiangensis</name>
    <dbReference type="NCBI Taxonomy" id="225327"/>
    <lineage>
        <taxon>Bacteria</taxon>
        <taxon>Bacillati</taxon>
        <taxon>Actinomycetota</taxon>
        <taxon>Actinomycetes</taxon>
        <taxon>Micrococcales</taxon>
        <taxon>Micrococcaceae</taxon>
        <taxon>Nesterenkonia</taxon>
    </lineage>
</organism>
<dbReference type="Pfam" id="PF13508">
    <property type="entry name" value="Acetyltransf_7"/>
    <property type="match status" value="1"/>
</dbReference>
<accession>A0A7Z0GIW3</accession>
<protein>
    <submittedName>
        <fullName evidence="2">GNAT superfamily N-acetyltransferase</fullName>
    </submittedName>
</protein>
<reference evidence="2 3" key="1">
    <citation type="submission" date="2020-07" db="EMBL/GenBank/DDBJ databases">
        <title>Sequencing the genomes of 1000 actinobacteria strains.</title>
        <authorList>
            <person name="Klenk H.-P."/>
        </authorList>
    </citation>
    <scope>NUCLEOTIDE SEQUENCE [LARGE SCALE GENOMIC DNA]</scope>
    <source>
        <strain evidence="2 3">DSM 15475</strain>
    </source>
</reference>
<evidence type="ECO:0000313" key="2">
    <source>
        <dbReference type="EMBL" id="NYJ76815.1"/>
    </source>
</evidence>
<dbReference type="RefSeq" id="WP_179540380.1">
    <property type="nucleotide sequence ID" value="NZ_BAAALL010000010.1"/>
</dbReference>
<sequence>MEVDYAQDLPSREVKALYVLAEVYGTGVGHALLTSGIGEDPAYLWVLAGNDRAIAFYARQGFRLDGATKSDPVGTEKRMVRP</sequence>
<dbReference type="Proteomes" id="UP000535437">
    <property type="component" value="Unassembled WGS sequence"/>
</dbReference>
<dbReference type="GO" id="GO:0016747">
    <property type="term" value="F:acyltransferase activity, transferring groups other than amino-acyl groups"/>
    <property type="evidence" value="ECO:0007669"/>
    <property type="project" value="InterPro"/>
</dbReference>
<dbReference type="SUPFAM" id="SSF55729">
    <property type="entry name" value="Acyl-CoA N-acyltransferases (Nat)"/>
    <property type="match status" value="1"/>
</dbReference>
<evidence type="ECO:0000259" key="1">
    <source>
        <dbReference type="PROSITE" id="PS51186"/>
    </source>
</evidence>
<feature type="domain" description="N-acetyltransferase" evidence="1">
    <location>
        <begin position="1"/>
        <end position="82"/>
    </location>
</feature>
<gene>
    <name evidence="2" type="ORF">HNR09_000226</name>
</gene>
<dbReference type="PROSITE" id="PS51186">
    <property type="entry name" value="GNAT"/>
    <property type="match status" value="1"/>
</dbReference>
<evidence type="ECO:0000313" key="3">
    <source>
        <dbReference type="Proteomes" id="UP000535437"/>
    </source>
</evidence>
<dbReference type="Gene3D" id="3.40.630.30">
    <property type="match status" value="1"/>
</dbReference>
<dbReference type="AlphaFoldDB" id="A0A7Z0GIW3"/>
<name>A0A7Z0GIW3_9MICC</name>
<dbReference type="EMBL" id="JACCFY010000001">
    <property type="protein sequence ID" value="NYJ76815.1"/>
    <property type="molecule type" value="Genomic_DNA"/>
</dbReference>
<dbReference type="InterPro" id="IPR016181">
    <property type="entry name" value="Acyl_CoA_acyltransferase"/>
</dbReference>
<proteinExistence type="predicted"/>
<comment type="caution">
    <text evidence="2">The sequence shown here is derived from an EMBL/GenBank/DDBJ whole genome shotgun (WGS) entry which is preliminary data.</text>
</comment>
<keyword evidence="3" id="KW-1185">Reference proteome</keyword>